<keyword evidence="3" id="KW-1003">Cell membrane</keyword>
<keyword evidence="6 7" id="KW-0472">Membrane</keyword>
<organism evidence="9 10">
    <name type="scientific">Sulfobacillus harzensis</name>
    <dbReference type="NCBI Taxonomy" id="2729629"/>
    <lineage>
        <taxon>Bacteria</taxon>
        <taxon>Bacillati</taxon>
        <taxon>Bacillota</taxon>
        <taxon>Clostridia</taxon>
        <taxon>Eubacteriales</taxon>
        <taxon>Clostridiales Family XVII. Incertae Sedis</taxon>
        <taxon>Sulfobacillus</taxon>
    </lineage>
</organism>
<name>A0A7Y0L7B8_9FIRM</name>
<feature type="transmembrane region" description="Helical" evidence="7">
    <location>
        <begin position="128"/>
        <end position="148"/>
    </location>
</feature>
<feature type="transmembrane region" description="Helical" evidence="7">
    <location>
        <begin position="222"/>
        <end position="244"/>
    </location>
</feature>
<dbReference type="RefSeq" id="WP_169102286.1">
    <property type="nucleotide sequence ID" value="NZ_JABBVZ010000098.1"/>
</dbReference>
<keyword evidence="10" id="KW-1185">Reference proteome</keyword>
<comment type="similarity">
    <text evidence="2">Belongs to the EamA transporter family.</text>
</comment>
<evidence type="ECO:0000313" key="10">
    <source>
        <dbReference type="Proteomes" id="UP000533476"/>
    </source>
</evidence>
<dbReference type="Proteomes" id="UP000533476">
    <property type="component" value="Unassembled WGS sequence"/>
</dbReference>
<evidence type="ECO:0000313" key="9">
    <source>
        <dbReference type="EMBL" id="NMP24292.1"/>
    </source>
</evidence>
<evidence type="ECO:0000259" key="8">
    <source>
        <dbReference type="Pfam" id="PF00892"/>
    </source>
</evidence>
<evidence type="ECO:0000256" key="7">
    <source>
        <dbReference type="SAM" id="Phobius"/>
    </source>
</evidence>
<proteinExistence type="inferred from homology"/>
<dbReference type="SUPFAM" id="SSF103481">
    <property type="entry name" value="Multidrug resistance efflux transporter EmrE"/>
    <property type="match status" value="2"/>
</dbReference>
<evidence type="ECO:0000256" key="2">
    <source>
        <dbReference type="ARBA" id="ARBA00007362"/>
    </source>
</evidence>
<reference evidence="9 10" key="1">
    <citation type="submission" date="2020-04" db="EMBL/GenBank/DDBJ databases">
        <authorList>
            <person name="Zhang R."/>
            <person name="Schippers A."/>
        </authorList>
    </citation>
    <scope>NUCLEOTIDE SEQUENCE [LARGE SCALE GENOMIC DNA]</scope>
    <source>
        <strain evidence="9 10">DSM 109850</strain>
    </source>
</reference>
<dbReference type="InterPro" id="IPR051258">
    <property type="entry name" value="Diverse_Substrate_Transporter"/>
</dbReference>
<dbReference type="GO" id="GO:0005886">
    <property type="term" value="C:plasma membrane"/>
    <property type="evidence" value="ECO:0007669"/>
    <property type="project" value="UniProtKB-SubCell"/>
</dbReference>
<evidence type="ECO:0000256" key="1">
    <source>
        <dbReference type="ARBA" id="ARBA00004651"/>
    </source>
</evidence>
<accession>A0A7Y0L7B8</accession>
<feature type="transmembrane region" description="Helical" evidence="7">
    <location>
        <begin position="38"/>
        <end position="61"/>
    </location>
</feature>
<gene>
    <name evidence="9" type="ORF">HIJ39_18330</name>
</gene>
<comment type="subcellular location">
    <subcellularLocation>
        <location evidence="1">Cell membrane</location>
        <topology evidence="1">Multi-pass membrane protein</topology>
    </subcellularLocation>
</comment>
<dbReference type="Pfam" id="PF00892">
    <property type="entry name" value="EamA"/>
    <property type="match status" value="2"/>
</dbReference>
<dbReference type="InterPro" id="IPR037185">
    <property type="entry name" value="EmrE-like"/>
</dbReference>
<keyword evidence="4 7" id="KW-0812">Transmembrane</keyword>
<evidence type="ECO:0000256" key="3">
    <source>
        <dbReference type="ARBA" id="ARBA00022475"/>
    </source>
</evidence>
<keyword evidence="5 7" id="KW-1133">Transmembrane helix</keyword>
<evidence type="ECO:0000256" key="6">
    <source>
        <dbReference type="ARBA" id="ARBA00023136"/>
    </source>
</evidence>
<sequence>MTSDASQTRKHRAGLMDLLLVLVAIVWGSSYITTKTVVIAAPVLWFLTARFGIAAIAFNVYGWRHVRRATRQTLITGLGLGAFLAGIFVTETFGVKHTTAIDAGFLISLNVVMVPWVEALLLRYRIRWPLIGAMAMAVLGTVLVTSVHGGPFTLNLGDGLILIAAALRATQMTVTKRWVPVDRMDIIALNGIQFTTVFLICGVASVLTTSSSHNMTVLHAPLFWVIAAYLGVFGTVVAFVVQMVSIQHTSAARAALLLGLEPAFAAVFAVVGGEALSVVAGIGGALIVAGTLWGRRAEEVRRAAMDGDVLAPTSS</sequence>
<dbReference type="PANTHER" id="PTHR42920">
    <property type="entry name" value="OS03G0707200 PROTEIN-RELATED"/>
    <property type="match status" value="1"/>
</dbReference>
<dbReference type="InterPro" id="IPR000620">
    <property type="entry name" value="EamA_dom"/>
</dbReference>
<dbReference type="EMBL" id="JABBVZ010000098">
    <property type="protein sequence ID" value="NMP24292.1"/>
    <property type="molecule type" value="Genomic_DNA"/>
</dbReference>
<dbReference type="AlphaFoldDB" id="A0A7Y0L7B8"/>
<feature type="transmembrane region" description="Helical" evidence="7">
    <location>
        <begin position="73"/>
        <end position="94"/>
    </location>
</feature>
<dbReference type="PANTHER" id="PTHR42920:SF5">
    <property type="entry name" value="EAMA DOMAIN-CONTAINING PROTEIN"/>
    <property type="match status" value="1"/>
</dbReference>
<feature type="transmembrane region" description="Helical" evidence="7">
    <location>
        <begin position="275"/>
        <end position="293"/>
    </location>
</feature>
<feature type="transmembrane region" description="Helical" evidence="7">
    <location>
        <begin position="100"/>
        <end position="121"/>
    </location>
</feature>
<comment type="caution">
    <text evidence="9">The sequence shown here is derived from an EMBL/GenBank/DDBJ whole genome shotgun (WGS) entry which is preliminary data.</text>
</comment>
<feature type="transmembrane region" description="Helical" evidence="7">
    <location>
        <begin position="186"/>
        <end position="207"/>
    </location>
</feature>
<evidence type="ECO:0000256" key="5">
    <source>
        <dbReference type="ARBA" id="ARBA00022989"/>
    </source>
</evidence>
<feature type="domain" description="EamA" evidence="8">
    <location>
        <begin position="156"/>
        <end position="292"/>
    </location>
</feature>
<feature type="transmembrane region" description="Helical" evidence="7">
    <location>
        <begin position="12"/>
        <end position="32"/>
    </location>
</feature>
<feature type="domain" description="EamA" evidence="8">
    <location>
        <begin position="16"/>
        <end position="145"/>
    </location>
</feature>
<protein>
    <submittedName>
        <fullName evidence="9">DMT family transporter</fullName>
    </submittedName>
</protein>
<evidence type="ECO:0000256" key="4">
    <source>
        <dbReference type="ARBA" id="ARBA00022692"/>
    </source>
</evidence>